<keyword evidence="3" id="KW-1185">Reference proteome</keyword>
<organism evidence="2 3">
    <name type="scientific">Calothrix parasitica NIES-267</name>
    <dbReference type="NCBI Taxonomy" id="1973488"/>
    <lineage>
        <taxon>Bacteria</taxon>
        <taxon>Bacillati</taxon>
        <taxon>Cyanobacteriota</taxon>
        <taxon>Cyanophyceae</taxon>
        <taxon>Nostocales</taxon>
        <taxon>Calotrichaceae</taxon>
        <taxon>Calothrix</taxon>
    </lineage>
</organism>
<evidence type="ECO:0000259" key="1">
    <source>
        <dbReference type="Pfam" id="PF03432"/>
    </source>
</evidence>
<feature type="domain" description="MobA/VirD2-like nuclease" evidence="1">
    <location>
        <begin position="17"/>
        <end position="149"/>
    </location>
</feature>
<reference evidence="2 3" key="1">
    <citation type="submission" date="2017-06" db="EMBL/GenBank/DDBJ databases">
        <title>Genome sequencing of cyanobaciteial culture collection at National Institute for Environmental Studies (NIES).</title>
        <authorList>
            <person name="Hirose Y."/>
            <person name="Shimura Y."/>
            <person name="Fujisawa T."/>
            <person name="Nakamura Y."/>
            <person name="Kawachi M."/>
        </authorList>
    </citation>
    <scope>NUCLEOTIDE SEQUENCE [LARGE SCALE GENOMIC DNA]</scope>
    <source>
        <strain evidence="2 3">NIES-267</strain>
        <plasmid evidence="3">Plasmid1 dna</plasmid>
    </source>
</reference>
<sequence length="383" mass="43754">MLAVIYKKPQFLQTLQYVLDREDAVIISKNMVGDEPLILNKQFIDSMNTNHIVKKHCAHLILSLPKYENVNNVTMSNIAGDFLETMGYRNTEDLTQSVPFVAIRHQDKEHEHIHIVASRIKFDGKSVKDSWDYLKAQKATRIIAAKYGLSVTPVSSKAIAKNLDSFGINASVSYNRSASIRQKSVNHAEPSFKEVIGNAIDSALLNSNNVTEYLSELYKNKVVAKAKFDGKELLGFSYTTDGKFVAGNQISRRYSWNNIQTEWGLEYEPTLDYETLRLIGKIAVEYKDKELPEIEIERQSNRSEVESAPENPHIQLYREMKAMIENKQKAPEEEEQVYQEIVTSSEDKIVEKLSPSEIEKLNEKLAQKQYMPKAENKKGIELE</sequence>
<evidence type="ECO:0000313" key="2">
    <source>
        <dbReference type="EMBL" id="BAY87615.1"/>
    </source>
</evidence>
<dbReference type="Proteomes" id="UP000218418">
    <property type="component" value="Plasmid plasmid1"/>
</dbReference>
<dbReference type="AlphaFoldDB" id="A0A1Z4M2D1"/>
<dbReference type="EMBL" id="AP018228">
    <property type="protein sequence ID" value="BAY87615.1"/>
    <property type="molecule type" value="Genomic_DNA"/>
</dbReference>
<gene>
    <name evidence="2" type="ORF">NIES267_71390</name>
</gene>
<dbReference type="Pfam" id="PF03432">
    <property type="entry name" value="Relaxase"/>
    <property type="match status" value="1"/>
</dbReference>
<name>A0A1Z4M2D1_9CYAN</name>
<dbReference type="OrthoDB" id="423968at2"/>
<protein>
    <recommendedName>
        <fullName evidence="1">MobA/VirD2-like nuclease domain-containing protein</fullName>
    </recommendedName>
</protein>
<dbReference type="InterPro" id="IPR005094">
    <property type="entry name" value="Endonuclease_MobA/VirD2"/>
</dbReference>
<keyword evidence="2" id="KW-0614">Plasmid</keyword>
<proteinExistence type="predicted"/>
<evidence type="ECO:0000313" key="3">
    <source>
        <dbReference type="Proteomes" id="UP000218418"/>
    </source>
</evidence>
<geneLocation type="plasmid" evidence="3">
    <name>Plasmid1 dna</name>
</geneLocation>
<accession>A0A1Z4M2D1</accession>